<dbReference type="EMBL" id="SRPY01000459">
    <property type="protein sequence ID" value="KAG5923250.1"/>
    <property type="molecule type" value="Genomic_DNA"/>
</dbReference>
<evidence type="ECO:0000313" key="1">
    <source>
        <dbReference type="EMBL" id="KAG5923250.1"/>
    </source>
</evidence>
<proteinExistence type="predicted"/>
<dbReference type="Pfam" id="PF23151">
    <property type="entry name" value="NuiA_2"/>
    <property type="match status" value="1"/>
</dbReference>
<organism evidence="1 2">
    <name type="scientific">Claviceps africana</name>
    <dbReference type="NCBI Taxonomy" id="83212"/>
    <lineage>
        <taxon>Eukaryota</taxon>
        <taxon>Fungi</taxon>
        <taxon>Dikarya</taxon>
        <taxon>Ascomycota</taxon>
        <taxon>Pezizomycotina</taxon>
        <taxon>Sordariomycetes</taxon>
        <taxon>Hypocreomycetidae</taxon>
        <taxon>Hypocreales</taxon>
        <taxon>Clavicipitaceae</taxon>
        <taxon>Claviceps</taxon>
    </lineage>
</organism>
<protein>
    <submittedName>
        <fullName evidence="1">Uncharacterized protein</fullName>
    </submittedName>
</protein>
<dbReference type="PANTHER" id="PTHR42093">
    <property type="match status" value="1"/>
</dbReference>
<accession>A0A8K0J5B8</accession>
<dbReference type="Proteomes" id="UP000811619">
    <property type="component" value="Unassembled WGS sequence"/>
</dbReference>
<sequence>MADDAEYAAFLDKANRDLSEGEALGKTHEARGTAVFKATDAGTQAPEGIRKACADAVFVTEADEPFQEVSLKWDGDGLPDQAEFANLIQHWDADAAEISILDPMDWDSQGRYVELVDAVREATMGNDVRVYRVVRDKTRCEYWLVSREEGRLVGAKALGVES</sequence>
<comment type="caution">
    <text evidence="1">The sequence shown here is derived from an EMBL/GenBank/DDBJ whole genome shotgun (WGS) entry which is preliminary data.</text>
</comment>
<dbReference type="OrthoDB" id="5366485at2759"/>
<dbReference type="InterPro" id="IPR056539">
    <property type="entry name" value="NuiA-like"/>
</dbReference>
<name>A0A8K0J5B8_9HYPO</name>
<keyword evidence="2" id="KW-1185">Reference proteome</keyword>
<evidence type="ECO:0000313" key="2">
    <source>
        <dbReference type="Proteomes" id="UP000811619"/>
    </source>
</evidence>
<reference evidence="1" key="1">
    <citation type="journal article" date="2020" name="bioRxiv">
        <title>Whole genome comparisons of ergot fungi reveals the divergence and evolution of species within the genus Claviceps are the result of varying mechanisms driving genome evolution and host range expansion.</title>
        <authorList>
            <person name="Wyka S.A."/>
            <person name="Mondo S.J."/>
            <person name="Liu M."/>
            <person name="Dettman J."/>
            <person name="Nalam V."/>
            <person name="Broders K.D."/>
        </authorList>
    </citation>
    <scope>NUCLEOTIDE SEQUENCE</scope>
    <source>
        <strain evidence="1">CCC 489</strain>
    </source>
</reference>
<dbReference type="AlphaFoldDB" id="A0A8K0J5B8"/>
<gene>
    <name evidence="1" type="ORF">E4U42_005016</name>
</gene>
<dbReference type="PANTHER" id="PTHR42093:SF1">
    <property type="match status" value="1"/>
</dbReference>